<feature type="transmembrane region" description="Helical" evidence="1">
    <location>
        <begin position="44"/>
        <end position="67"/>
    </location>
</feature>
<evidence type="ECO:0000259" key="2">
    <source>
        <dbReference type="Pfam" id="PF07670"/>
    </source>
</evidence>
<organism evidence="3 4">
    <name type="scientific">Roseburia intestinalis</name>
    <dbReference type="NCBI Taxonomy" id="166486"/>
    <lineage>
        <taxon>Bacteria</taxon>
        <taxon>Bacillati</taxon>
        <taxon>Bacillota</taxon>
        <taxon>Clostridia</taxon>
        <taxon>Lachnospirales</taxon>
        <taxon>Lachnospiraceae</taxon>
        <taxon>Roseburia</taxon>
    </lineage>
</organism>
<dbReference type="EMBL" id="CYXZ01000007">
    <property type="protein sequence ID" value="CUM93233.1"/>
    <property type="molecule type" value="Genomic_DNA"/>
</dbReference>
<reference evidence="3 4" key="1">
    <citation type="submission" date="2015-09" db="EMBL/GenBank/DDBJ databases">
        <authorList>
            <consortium name="Pathogen Informatics"/>
        </authorList>
    </citation>
    <scope>NUCLEOTIDE SEQUENCE [LARGE SCALE GENOMIC DNA]</scope>
    <source>
        <strain evidence="3 4">2789STDY5834960</strain>
    </source>
</reference>
<dbReference type="AlphaFoldDB" id="A0A173SS74"/>
<dbReference type="InterPro" id="IPR011642">
    <property type="entry name" value="Gate_dom"/>
</dbReference>
<keyword evidence="1" id="KW-1133">Transmembrane helix</keyword>
<keyword evidence="1" id="KW-0472">Membrane</keyword>
<feature type="domain" description="Nucleoside transporter/FeoB GTPase Gate" evidence="2">
    <location>
        <begin position="38"/>
        <end position="129"/>
    </location>
</feature>
<sequence>MKKKLIFLCILIFIVYILFFPQDAVTAAADGLVLWYERVLPSLLPFAILSNILIYSGFTGYLVKLLYPLLRLILPASRNGSFVLLSGFLFGFPMGSKNCAEMLKCGQLEYQEAEILFMVTNNISPVFISSYILCQELHMPSLIPLSYLVIFLPPLIAGRLLFFFTEKKQSVSNHSTTYKKPASGSQINFKIIDAGIMNGFETLTRLGGYIMLFSMISSMFRLLPLPETTKLMLTGLTEITNGIKAASQSPLTPACRYLLAMTFTAFGGCSGLAQTSSMIKGTGLSIKKYGIFKLLMTLITAVLAWSVVTLVYPSAFLPVCLP</sequence>
<name>A0A173SS74_9FIRM</name>
<evidence type="ECO:0000313" key="4">
    <source>
        <dbReference type="Proteomes" id="UP000095350"/>
    </source>
</evidence>
<accession>A0A173SS74</accession>
<feature type="transmembrane region" description="Helical" evidence="1">
    <location>
        <begin position="145"/>
        <end position="164"/>
    </location>
</feature>
<feature type="transmembrane region" description="Helical" evidence="1">
    <location>
        <begin position="294"/>
        <end position="315"/>
    </location>
</feature>
<feature type="transmembrane region" description="Helical" evidence="1">
    <location>
        <begin position="206"/>
        <end position="223"/>
    </location>
</feature>
<dbReference type="PaxDb" id="166486-ERS852572_01156"/>
<protein>
    <submittedName>
        <fullName evidence="3">Uncharacterized protein conserved in bacteria</fullName>
    </submittedName>
</protein>
<proteinExistence type="predicted"/>
<keyword evidence="1" id="KW-0812">Transmembrane</keyword>
<dbReference type="Proteomes" id="UP000095350">
    <property type="component" value="Unassembled WGS sequence"/>
</dbReference>
<gene>
    <name evidence="3" type="ORF">ERS852572_01156</name>
</gene>
<dbReference type="RefSeq" id="WP_015520722.1">
    <property type="nucleotide sequence ID" value="NZ_JADNJF010000009.1"/>
</dbReference>
<evidence type="ECO:0000256" key="1">
    <source>
        <dbReference type="SAM" id="Phobius"/>
    </source>
</evidence>
<feature type="transmembrane region" description="Helical" evidence="1">
    <location>
        <begin position="79"/>
        <end position="95"/>
    </location>
</feature>
<evidence type="ECO:0000313" key="3">
    <source>
        <dbReference type="EMBL" id="CUM93233.1"/>
    </source>
</evidence>
<dbReference type="Pfam" id="PF07670">
    <property type="entry name" value="Gate"/>
    <property type="match status" value="1"/>
</dbReference>
<dbReference type="STRING" id="166486.ERS852572_01156"/>